<accession>A0A424Z3I8</accession>
<proteinExistence type="predicted"/>
<name>A0A424Z3I8_9EURY</name>
<dbReference type="AlphaFoldDB" id="A0A424Z3I8"/>
<evidence type="ECO:0000313" key="1">
    <source>
        <dbReference type="EMBL" id="RQD89440.1"/>
    </source>
</evidence>
<gene>
    <name evidence="1" type="ORF">D5R95_02195</name>
</gene>
<sequence>MNHKICATVDRKTLAILHKVMEDEKCTRSQALDHISAYYQKRCTDKHELDEVTEHVIQKLGWNKYPPKPTYSSKKN</sequence>
<organism evidence="1 2">
    <name type="scientific">Methanosalsum natronophilum</name>
    <dbReference type="NCBI Taxonomy" id="768733"/>
    <lineage>
        <taxon>Archaea</taxon>
        <taxon>Methanobacteriati</taxon>
        <taxon>Methanobacteriota</taxon>
        <taxon>Stenosarchaea group</taxon>
        <taxon>Methanomicrobia</taxon>
        <taxon>Methanosarcinales</taxon>
        <taxon>Methanosarcinaceae</taxon>
        <taxon>Methanosalsum</taxon>
    </lineage>
</organism>
<protein>
    <submittedName>
        <fullName evidence="1">Uncharacterized protein</fullName>
    </submittedName>
</protein>
<evidence type="ECO:0000313" key="2">
    <source>
        <dbReference type="Proteomes" id="UP000284763"/>
    </source>
</evidence>
<dbReference type="RefSeq" id="WP_259135552.1">
    <property type="nucleotide sequence ID" value="NZ_JANUCS010000018.1"/>
</dbReference>
<reference evidence="1 2" key="1">
    <citation type="submission" date="2018-08" db="EMBL/GenBank/DDBJ databases">
        <title>The metabolism and importance of syntrophic acetate oxidation coupled to methane or sulfide production in haloalkaline environments.</title>
        <authorList>
            <person name="Timmers P.H.A."/>
            <person name="Vavourakis C.D."/>
            <person name="Sorokin D.Y."/>
            <person name="Sinninghe Damste J.S."/>
            <person name="Muyzer G."/>
            <person name="Stams A.J.M."/>
            <person name="Plugge C.M."/>
        </authorList>
    </citation>
    <scope>NUCLEOTIDE SEQUENCE [LARGE SCALE GENOMIC DNA]</scope>
    <source>
        <strain evidence="1">MSAO_Arc3</strain>
    </source>
</reference>
<dbReference type="EMBL" id="QZAB01000149">
    <property type="protein sequence ID" value="RQD89440.1"/>
    <property type="molecule type" value="Genomic_DNA"/>
</dbReference>
<comment type="caution">
    <text evidence="1">The sequence shown here is derived from an EMBL/GenBank/DDBJ whole genome shotgun (WGS) entry which is preliminary data.</text>
</comment>
<dbReference type="Proteomes" id="UP000284763">
    <property type="component" value="Unassembled WGS sequence"/>
</dbReference>